<comment type="caution">
    <text evidence="2">The sequence shown here is derived from an EMBL/GenBank/DDBJ whole genome shotgun (WGS) entry which is preliminary data.</text>
</comment>
<evidence type="ECO:0000256" key="1">
    <source>
        <dbReference type="SAM" id="MobiDB-lite"/>
    </source>
</evidence>
<sequence length="114" mass="13201">MSKHYTPPIPPLTDFLATPYRNQEHCNMSSNKKWSEKVKSWLRPKPKPEPEPEPTQQRQASNDTEEYLSGNPLYDDEAARARFREIDRMPTQRGPGSRSGWTALGLKRQRSCSK</sequence>
<gene>
    <name evidence="2" type="ORF">AC579_3288</name>
</gene>
<proteinExistence type="predicted"/>
<evidence type="ECO:0000313" key="2">
    <source>
        <dbReference type="EMBL" id="KXT12693.1"/>
    </source>
</evidence>
<accession>A0A139ID51</accession>
<evidence type="ECO:0000313" key="3">
    <source>
        <dbReference type="Proteomes" id="UP000073492"/>
    </source>
</evidence>
<dbReference type="AlphaFoldDB" id="A0A139ID51"/>
<feature type="region of interest" description="Disordered" evidence="1">
    <location>
        <begin position="26"/>
        <end position="114"/>
    </location>
</feature>
<feature type="compositionally biased region" description="Basic and acidic residues" evidence="1">
    <location>
        <begin position="77"/>
        <end position="90"/>
    </location>
</feature>
<reference evidence="2 3" key="1">
    <citation type="submission" date="2015-07" db="EMBL/GenBank/DDBJ databases">
        <title>Comparative genomics of the Sigatoka disease complex on banana suggests a link between parallel evolutionary changes in Pseudocercospora fijiensis and Pseudocercospora eumusae and increased virulence on the banana host.</title>
        <authorList>
            <person name="Chang T.-C."/>
            <person name="Salvucci A."/>
            <person name="Crous P.W."/>
            <person name="Stergiopoulos I."/>
        </authorList>
    </citation>
    <scope>NUCLEOTIDE SEQUENCE [LARGE SCALE GENOMIC DNA]</scope>
    <source>
        <strain evidence="2 3">CBS 116634</strain>
    </source>
</reference>
<dbReference type="Proteomes" id="UP000073492">
    <property type="component" value="Unassembled WGS sequence"/>
</dbReference>
<keyword evidence="3" id="KW-1185">Reference proteome</keyword>
<name>A0A139ID51_9PEZI</name>
<organism evidence="2 3">
    <name type="scientific">Pseudocercospora musae</name>
    <dbReference type="NCBI Taxonomy" id="113226"/>
    <lineage>
        <taxon>Eukaryota</taxon>
        <taxon>Fungi</taxon>
        <taxon>Dikarya</taxon>
        <taxon>Ascomycota</taxon>
        <taxon>Pezizomycotina</taxon>
        <taxon>Dothideomycetes</taxon>
        <taxon>Dothideomycetidae</taxon>
        <taxon>Mycosphaerellales</taxon>
        <taxon>Mycosphaerellaceae</taxon>
        <taxon>Pseudocercospora</taxon>
    </lineage>
</organism>
<protein>
    <submittedName>
        <fullName evidence="2">Uncharacterized protein</fullName>
    </submittedName>
</protein>
<dbReference type="EMBL" id="LFZO01000143">
    <property type="protein sequence ID" value="KXT12693.1"/>
    <property type="molecule type" value="Genomic_DNA"/>
</dbReference>